<feature type="transmembrane region" description="Helical" evidence="2">
    <location>
        <begin position="32"/>
        <end position="51"/>
    </location>
</feature>
<dbReference type="Pfam" id="PF11350">
    <property type="entry name" value="DUF3152"/>
    <property type="match status" value="1"/>
</dbReference>
<evidence type="ECO:0000313" key="5">
    <source>
        <dbReference type="Proteomes" id="UP000478148"/>
    </source>
</evidence>
<keyword evidence="2" id="KW-1133">Transmembrane helix</keyword>
<protein>
    <submittedName>
        <fullName evidence="4">DUF3152 domain-containing protein</fullName>
    </submittedName>
</protein>
<keyword evidence="5" id="KW-1185">Reference proteome</keyword>
<evidence type="ECO:0000259" key="3">
    <source>
        <dbReference type="Pfam" id="PF11350"/>
    </source>
</evidence>
<gene>
    <name evidence="4" type="ORF">ENC19_18630</name>
</gene>
<dbReference type="SUPFAM" id="SSF55486">
    <property type="entry name" value="Metalloproteases ('zincins'), catalytic domain"/>
    <property type="match status" value="1"/>
</dbReference>
<accession>A0A6M1L8F8</accession>
<evidence type="ECO:0000256" key="2">
    <source>
        <dbReference type="SAM" id="Phobius"/>
    </source>
</evidence>
<sequence>MPSSPLWRDCDHSARPSEPENRPRRPVVPHRVVVTLGMVLVLAATAAVLLVRTGQRVAAPEQGFGNRVAAGAGGDEQARPSRYPWVGDGSFTVAGDQSPVHGEGGPVARYRVAVEQGTGQDPVAFAAVVDGVLADRRSWIGTGELRVQRIAEADAADFTIYLATPRTSEAMCAEGGLSTEGYTSCRLPGQVIINLARWLEAVPDYGAPLEVYRAYVINHEVGHEFGEGHEACPAPGDPAPVMQQQTYGLDGCLPNAWPLLDGRRHAGIPAPA</sequence>
<feature type="compositionally biased region" description="Basic and acidic residues" evidence="1">
    <location>
        <begin position="8"/>
        <end position="23"/>
    </location>
</feature>
<dbReference type="InterPro" id="IPR022603">
    <property type="entry name" value="DUF3152"/>
</dbReference>
<evidence type="ECO:0000313" key="4">
    <source>
        <dbReference type="EMBL" id="NGM14530.1"/>
    </source>
</evidence>
<evidence type="ECO:0000256" key="1">
    <source>
        <dbReference type="SAM" id="MobiDB-lite"/>
    </source>
</evidence>
<name>A0A6M1L8F8_9ACTN</name>
<dbReference type="EMBL" id="SAIY01000006">
    <property type="protein sequence ID" value="NGM14530.1"/>
    <property type="molecule type" value="Genomic_DNA"/>
</dbReference>
<comment type="caution">
    <text evidence="4">The sequence shown here is derived from an EMBL/GenBank/DDBJ whole genome shotgun (WGS) entry which is preliminary data.</text>
</comment>
<feature type="region of interest" description="Disordered" evidence="1">
    <location>
        <begin position="1"/>
        <end position="25"/>
    </location>
</feature>
<organism evidence="4 5">
    <name type="scientific">Verrucosispora sioxanthis</name>
    <dbReference type="NCBI Taxonomy" id="2499994"/>
    <lineage>
        <taxon>Bacteria</taxon>
        <taxon>Bacillati</taxon>
        <taxon>Actinomycetota</taxon>
        <taxon>Actinomycetes</taxon>
        <taxon>Micromonosporales</taxon>
        <taxon>Micromonosporaceae</taxon>
        <taxon>Micromonospora</taxon>
    </lineage>
</organism>
<feature type="domain" description="DUF3152" evidence="3">
    <location>
        <begin position="83"/>
        <end position="250"/>
    </location>
</feature>
<dbReference type="AlphaFoldDB" id="A0A6M1L8F8"/>
<keyword evidence="2" id="KW-0812">Transmembrane</keyword>
<proteinExistence type="predicted"/>
<dbReference type="Proteomes" id="UP000478148">
    <property type="component" value="Unassembled WGS sequence"/>
</dbReference>
<keyword evidence="2" id="KW-0472">Membrane</keyword>
<reference evidence="4 5" key="1">
    <citation type="submission" date="2020-02" db="EMBL/GenBank/DDBJ databases">
        <title>Draft Genome Sequence of Verrucosispora sp. Strain CWR15, Isolated from Gulf of Mexico Sponge.</title>
        <authorList>
            <person name="Kennedy S.J."/>
            <person name="Cella E."/>
            <person name="Azarian T."/>
            <person name="Baker B.J."/>
            <person name="Shaw L.N."/>
        </authorList>
    </citation>
    <scope>NUCLEOTIDE SEQUENCE [LARGE SCALE GENOMIC DNA]</scope>
    <source>
        <strain evidence="4 5">CWR15</strain>
    </source>
</reference>